<protein>
    <submittedName>
        <fullName evidence="1">Uncharacterized protein</fullName>
    </submittedName>
</protein>
<dbReference type="Proteomes" id="UP000018159">
    <property type="component" value="Unassembled WGS sequence"/>
</dbReference>
<organism evidence="1 2">
    <name type="scientific">Candidatus Nitrosotenuis uzonensis</name>
    <dbReference type="NCBI Taxonomy" id="1407055"/>
    <lineage>
        <taxon>Archaea</taxon>
        <taxon>Nitrososphaerota</taxon>
        <taxon>Candidatus Nitrosotenuis</taxon>
    </lineage>
</organism>
<comment type="caution">
    <text evidence="1">The sequence shown here is derived from an EMBL/GenBank/DDBJ whole genome shotgun (WGS) entry which is preliminary data.</text>
</comment>
<name>V6ASN5_9ARCH</name>
<proteinExistence type="predicted"/>
<sequence length="218" mass="23627">MMMRTRRGISEVIATLMLLGITAAGSLFLANLMQGSGFGSMGANTASPVSPTYAVKLIGYDTRDSTGLLDVQTLENRFDKKLCTQSCSALADSIPQNGGTEFIAVQIKNVSTNSFYIKSIRISGMTHVWDEQTWGVHLDASSDDSSGKYPQNGKFSIVTSSWLQKSSNEIFPDEEVILVAKLSKDITPDIQLARPLQVLVDFGSIRATEFVVMSGDAK</sequence>
<dbReference type="EMBL" id="CBTY010000008">
    <property type="protein sequence ID" value="CDI05726.1"/>
    <property type="molecule type" value="Genomic_DNA"/>
</dbReference>
<evidence type="ECO:0000313" key="2">
    <source>
        <dbReference type="Proteomes" id="UP000018159"/>
    </source>
</evidence>
<evidence type="ECO:0000313" key="1">
    <source>
        <dbReference type="EMBL" id="CDI05726.1"/>
    </source>
</evidence>
<keyword evidence="2" id="KW-1185">Reference proteome</keyword>
<dbReference type="AlphaFoldDB" id="V6ASN5"/>
<dbReference type="STRING" id="1407055.NITUZ_30418"/>
<gene>
    <name evidence="1" type="ORF">NITUZ_30418</name>
</gene>
<accession>V6ASN5</accession>
<reference evidence="1 2" key="1">
    <citation type="journal article" date="2013" name="PLoS ONE">
        <title>Enrichment and Genome Sequence of the Group I.1a Ammonia-Oxidizing Archaeon ?Ca. Nitrosotenuis uzonensis? Representing a Clade Globally.</title>
        <authorList>
            <person name="Lebedeva E.V."/>
            <person name="Hatzenpichler R."/>
            <person name="Pelletier E."/>
            <person name="Schuster N."/>
            <person name="Hauzmayer S."/>
            <person name="Bulaev A."/>
            <person name="Grigor'eva N.V."/>
            <person name="Galushko A."/>
            <person name="Schmid M."/>
            <person name="Palatinszky M."/>
            <person name="Le Paslier D."/>
            <person name="Daims H."/>
            <person name="Wagner M."/>
        </authorList>
    </citation>
    <scope>NUCLEOTIDE SEQUENCE [LARGE SCALE GENOMIC DNA]</scope>
    <source>
        <strain evidence="1 2">N4</strain>
    </source>
</reference>